<feature type="signal peptide" evidence="2">
    <location>
        <begin position="1"/>
        <end position="20"/>
    </location>
</feature>
<dbReference type="SUPFAM" id="SSF101967">
    <property type="entry name" value="Adhesin YadA, collagen-binding domain"/>
    <property type="match status" value="2"/>
</dbReference>
<dbReference type="CDD" id="cd12820">
    <property type="entry name" value="LbR_YadA-like"/>
    <property type="match status" value="1"/>
</dbReference>
<sequence>MKTKLTVLALLISIVTVAQNGINYKAVIKDDLGNVVANSNIDVQISLEIFTLPVYVETHNVDTNANGLIILNIGEGTVVEGAFESIDWKNDKPNLNVQIDIGNGYVDLGSTPFKVVPYAIRAMQNEGLVEIFEGGNRGLRRHNANPDYYGDIGEGAVDLSFSDSDFAPFGAIGDYSFAMGIYASALGTNSLAIGLTADASGRGSIALGSYSEASGNDSFAIGRSAEAISDYAIALGNETVASGEYSTAIGYDSSASENYSTAIGSSVNASGFASMAMGTAITASGDRSTAMGFSTTASGEYSTAMGRSTQAFAYNSTAIGRYNVSGGNATIWNDIDPLFEIGNGTSSTERSNALTVRKNGNHIINSSSTGLTISAESTGIIINNPGQSGVFVSGAENYGASLEGEISGLTTRSSNSENPDLILRGNSSANNSDDAIISSDPTYGSSDFYIRSYDGVIVQLDYDDNESGSFIVRNGDNENSFSVSEGGNIDIYGNVDISGNTDISGNVDIDGTLRIGDEDIEDEGLNQLSFNADLIPAVEGAFSIGSASRRWRYIYATYGNILISDRRNKTNIVSLNYGLKDIMKLNPVSFNFKTDPNGDVKLGLIAQDVLKVIPEIVKTHDWKTDENGNKIKKELERMGVFYSDLIPVLIKAIQEQQKLIDTQKTELNNLSAEIENVKNIDLRVKQLEALLKQ</sequence>
<dbReference type="Pfam" id="PF05658">
    <property type="entry name" value="YadA_head"/>
    <property type="match status" value="5"/>
</dbReference>
<dbReference type="RefSeq" id="WP_249992687.1">
    <property type="nucleotide sequence ID" value="NZ_CP116221.1"/>
</dbReference>
<feature type="domain" description="Cyclic nucleotide-binding" evidence="3">
    <location>
        <begin position="462"/>
        <end position="509"/>
    </location>
</feature>
<dbReference type="EMBL" id="CP116221">
    <property type="protein sequence ID" value="WCO01744.1"/>
    <property type="molecule type" value="Genomic_DNA"/>
</dbReference>
<proteinExistence type="predicted"/>
<dbReference type="InterPro" id="IPR008640">
    <property type="entry name" value="Adhesin_Head_dom"/>
</dbReference>
<dbReference type="InterPro" id="IPR000595">
    <property type="entry name" value="cNMP-bd_dom"/>
</dbReference>
<evidence type="ECO:0000313" key="6">
    <source>
        <dbReference type="Proteomes" id="UP001202717"/>
    </source>
</evidence>
<gene>
    <name evidence="5" type="ORF">MUN68_016995</name>
</gene>
<keyword evidence="2" id="KW-0732">Signal</keyword>
<dbReference type="PROSITE" id="PS50042">
    <property type="entry name" value="CNMP_BINDING_3"/>
    <property type="match status" value="1"/>
</dbReference>
<dbReference type="Pfam" id="PF13884">
    <property type="entry name" value="Peptidase_S74"/>
    <property type="match status" value="1"/>
</dbReference>
<evidence type="ECO:0000256" key="1">
    <source>
        <dbReference type="SAM" id="Coils"/>
    </source>
</evidence>
<dbReference type="InterPro" id="IPR030392">
    <property type="entry name" value="S74_ICA"/>
</dbReference>
<evidence type="ECO:0000313" key="5">
    <source>
        <dbReference type="EMBL" id="WCO01744.1"/>
    </source>
</evidence>
<dbReference type="PROSITE" id="PS51688">
    <property type="entry name" value="ICA"/>
    <property type="match status" value="1"/>
</dbReference>
<protein>
    <submittedName>
        <fullName evidence="5">Tail fiber domain-containing protein</fullName>
    </submittedName>
</protein>
<reference evidence="5 6" key="1">
    <citation type="submission" date="2023-01" db="EMBL/GenBank/DDBJ databases">
        <title>Psychroserpens ponticola sp. nov., isolated from seawater.</title>
        <authorList>
            <person name="Kristyanto S."/>
            <person name="Jung J."/>
            <person name="Kim J.M."/>
            <person name="Jeon C.O."/>
        </authorList>
    </citation>
    <scope>NUCLEOTIDE SEQUENCE [LARGE SCALE GENOMIC DNA]</scope>
    <source>
        <strain evidence="5 6">MSW6</strain>
    </source>
</reference>
<feature type="domain" description="Peptidase S74" evidence="4">
    <location>
        <begin position="564"/>
        <end position="667"/>
    </location>
</feature>
<dbReference type="Gene3D" id="4.10.1090.10">
    <property type="entry name" value="Endosialidase, domain 4"/>
    <property type="match status" value="1"/>
</dbReference>
<feature type="chain" id="PRO_5046644252" evidence="2">
    <location>
        <begin position="21"/>
        <end position="693"/>
    </location>
</feature>
<dbReference type="Gene3D" id="2.150.10.10">
    <property type="entry name" value="Serralysin-like metalloprotease, C-terminal"/>
    <property type="match status" value="2"/>
</dbReference>
<evidence type="ECO:0000259" key="3">
    <source>
        <dbReference type="PROSITE" id="PS50042"/>
    </source>
</evidence>
<name>A0ABY7RXS2_9FLAO</name>
<keyword evidence="6" id="KW-1185">Reference proteome</keyword>
<evidence type="ECO:0000259" key="4">
    <source>
        <dbReference type="PROSITE" id="PS51688"/>
    </source>
</evidence>
<organism evidence="5 6">
    <name type="scientific">Psychroserpens ponticola</name>
    <dbReference type="NCBI Taxonomy" id="2932268"/>
    <lineage>
        <taxon>Bacteria</taxon>
        <taxon>Pseudomonadati</taxon>
        <taxon>Bacteroidota</taxon>
        <taxon>Flavobacteriia</taxon>
        <taxon>Flavobacteriales</taxon>
        <taxon>Flavobacteriaceae</taxon>
        <taxon>Psychroserpens</taxon>
    </lineage>
</organism>
<feature type="coiled-coil region" evidence="1">
    <location>
        <begin position="653"/>
        <end position="680"/>
    </location>
</feature>
<keyword evidence="1" id="KW-0175">Coiled coil</keyword>
<accession>A0ABY7RXS2</accession>
<dbReference type="InterPro" id="IPR011049">
    <property type="entry name" value="Serralysin-like_metalloprot_C"/>
</dbReference>
<dbReference type="Proteomes" id="UP001202717">
    <property type="component" value="Chromosome"/>
</dbReference>
<evidence type="ECO:0000256" key="2">
    <source>
        <dbReference type="SAM" id="SignalP"/>
    </source>
</evidence>
<dbReference type="InterPro" id="IPR044914">
    <property type="entry name" value="Endosialidase_C_dom_sf"/>
</dbReference>